<name>A0A834LH75_RHOSS</name>
<evidence type="ECO:0000259" key="1">
    <source>
        <dbReference type="Pfam" id="PF21530"/>
    </source>
</evidence>
<comment type="caution">
    <text evidence="2">The sequence shown here is derived from an EMBL/GenBank/DDBJ whole genome shotgun (WGS) entry which is preliminary data.</text>
</comment>
<dbReference type="AlphaFoldDB" id="A0A834LH75"/>
<dbReference type="Proteomes" id="UP000626092">
    <property type="component" value="Unassembled WGS sequence"/>
</dbReference>
<sequence length="169" mass="19136">MLSALRNDMRVLTLDLNMRLNTACLGNVAFANFLMEVGTKPQEVVQLPSEIRKCQDLNEMLSAVYPQLNASRSVYTYLGVDKMCEDDEIDRNITNRYPNEYLNSLDPPGLPPFKLELKVRSPIILLRNIALKDGLCNGTRMMVVRCAARIIELIQPTEMLKLLGTADFE</sequence>
<dbReference type="Pfam" id="PF21530">
    <property type="entry name" value="Pif1_2B_dom"/>
    <property type="match status" value="1"/>
</dbReference>
<gene>
    <name evidence="2" type="ORF">RHSIM_Rhsim08G0134900</name>
</gene>
<protein>
    <recommendedName>
        <fullName evidence="1">DNA helicase Pif1-like 2B domain-containing protein</fullName>
    </recommendedName>
</protein>
<dbReference type="InterPro" id="IPR049163">
    <property type="entry name" value="Pif1-like_2B_dom"/>
</dbReference>
<organism evidence="2 3">
    <name type="scientific">Rhododendron simsii</name>
    <name type="common">Sims's rhododendron</name>
    <dbReference type="NCBI Taxonomy" id="118357"/>
    <lineage>
        <taxon>Eukaryota</taxon>
        <taxon>Viridiplantae</taxon>
        <taxon>Streptophyta</taxon>
        <taxon>Embryophyta</taxon>
        <taxon>Tracheophyta</taxon>
        <taxon>Spermatophyta</taxon>
        <taxon>Magnoliopsida</taxon>
        <taxon>eudicotyledons</taxon>
        <taxon>Gunneridae</taxon>
        <taxon>Pentapetalae</taxon>
        <taxon>asterids</taxon>
        <taxon>Ericales</taxon>
        <taxon>Ericaceae</taxon>
        <taxon>Ericoideae</taxon>
        <taxon>Rhodoreae</taxon>
        <taxon>Rhododendron</taxon>
    </lineage>
</organism>
<dbReference type="OrthoDB" id="1934841at2759"/>
<evidence type="ECO:0000313" key="2">
    <source>
        <dbReference type="EMBL" id="KAF7136538.1"/>
    </source>
</evidence>
<dbReference type="EMBL" id="WJXA01000008">
    <property type="protein sequence ID" value="KAF7136538.1"/>
    <property type="molecule type" value="Genomic_DNA"/>
</dbReference>
<proteinExistence type="predicted"/>
<dbReference type="PANTHER" id="PTHR10492">
    <property type="match status" value="1"/>
</dbReference>
<feature type="domain" description="DNA helicase Pif1-like 2B" evidence="1">
    <location>
        <begin position="100"/>
        <end position="145"/>
    </location>
</feature>
<keyword evidence="3" id="KW-1185">Reference proteome</keyword>
<accession>A0A834LH75</accession>
<reference evidence="2" key="1">
    <citation type="submission" date="2019-11" db="EMBL/GenBank/DDBJ databases">
        <authorList>
            <person name="Liu Y."/>
            <person name="Hou J."/>
            <person name="Li T.-Q."/>
            <person name="Guan C.-H."/>
            <person name="Wu X."/>
            <person name="Wu H.-Z."/>
            <person name="Ling F."/>
            <person name="Zhang R."/>
            <person name="Shi X.-G."/>
            <person name="Ren J.-P."/>
            <person name="Chen E.-F."/>
            <person name="Sun J.-M."/>
        </authorList>
    </citation>
    <scope>NUCLEOTIDE SEQUENCE</scope>
    <source>
        <strain evidence="2">Adult_tree_wgs_1</strain>
        <tissue evidence="2">Leaves</tissue>
    </source>
</reference>
<evidence type="ECO:0000313" key="3">
    <source>
        <dbReference type="Proteomes" id="UP000626092"/>
    </source>
</evidence>